<proteinExistence type="predicted"/>
<dbReference type="Proteomes" id="UP000609651">
    <property type="component" value="Unassembled WGS sequence"/>
</dbReference>
<comment type="caution">
    <text evidence="4">The sequence shown here is derived from an EMBL/GenBank/DDBJ whole genome shotgun (WGS) entry which is preliminary data.</text>
</comment>
<protein>
    <recommendedName>
        <fullName evidence="6">Transmembrane protein</fullName>
    </recommendedName>
</protein>
<feature type="region of interest" description="Disordered" evidence="1">
    <location>
        <begin position="127"/>
        <end position="182"/>
    </location>
</feature>
<keyword evidence="5" id="KW-1185">Reference proteome</keyword>
<accession>A0ABX1VIJ2</accession>
<reference evidence="4 5" key="1">
    <citation type="journal article" date="2020" name="Syst. Appl. Microbiol.">
        <title>Alienimonas chondri sp. nov., a novel planctomycete isolated from the biofilm of the red alga Chondrus crispus.</title>
        <authorList>
            <person name="Vitorino I."/>
            <person name="Albuquerque L."/>
            <person name="Wiegand S."/>
            <person name="Kallscheuer N."/>
            <person name="da Costa M.S."/>
            <person name="Lobo-da-Cunha A."/>
            <person name="Jogler C."/>
            <person name="Lage O.M."/>
        </authorList>
    </citation>
    <scope>NUCLEOTIDE SEQUENCE [LARGE SCALE GENOMIC DNA]</scope>
    <source>
        <strain evidence="4 5">LzC2</strain>
    </source>
</reference>
<dbReference type="EMBL" id="WTPX01000188">
    <property type="protein sequence ID" value="NNJ27708.1"/>
    <property type="molecule type" value="Genomic_DNA"/>
</dbReference>
<organism evidence="4 5">
    <name type="scientific">Alienimonas chondri</name>
    <dbReference type="NCBI Taxonomy" id="2681879"/>
    <lineage>
        <taxon>Bacteria</taxon>
        <taxon>Pseudomonadati</taxon>
        <taxon>Planctomycetota</taxon>
        <taxon>Planctomycetia</taxon>
        <taxon>Planctomycetales</taxon>
        <taxon>Planctomycetaceae</taxon>
        <taxon>Alienimonas</taxon>
    </lineage>
</organism>
<feature type="transmembrane region" description="Helical" evidence="2">
    <location>
        <begin position="73"/>
        <end position="97"/>
    </location>
</feature>
<feature type="compositionally biased region" description="Basic and acidic residues" evidence="1">
    <location>
        <begin position="127"/>
        <end position="147"/>
    </location>
</feature>
<keyword evidence="2" id="KW-0472">Membrane</keyword>
<evidence type="ECO:0000256" key="1">
    <source>
        <dbReference type="SAM" id="MobiDB-lite"/>
    </source>
</evidence>
<keyword evidence="2" id="KW-1133">Transmembrane helix</keyword>
<evidence type="ECO:0000313" key="5">
    <source>
        <dbReference type="Proteomes" id="UP000609651"/>
    </source>
</evidence>
<sequence>MTAIAGALWAACGLATLPTATGQEPPPAAQFEEPPPAEAIDAEMATFDGPAAAGPTTGPASARDRKKAVTETAYYLFFVTAGVLLALVGAVWGVGWYKRSFLEESPLQSELFDAATRAEIERHRKELQAEKEAAKRAAEGDTVHADQKTVPSSGMDESPRETLSEQTAAPPDPAVQRDADGG</sequence>
<evidence type="ECO:0008006" key="6">
    <source>
        <dbReference type="Google" id="ProtNLM"/>
    </source>
</evidence>
<gene>
    <name evidence="4" type="ORF">LzC2_38160</name>
</gene>
<evidence type="ECO:0000313" key="4">
    <source>
        <dbReference type="EMBL" id="NNJ27708.1"/>
    </source>
</evidence>
<keyword evidence="3" id="KW-0732">Signal</keyword>
<evidence type="ECO:0000256" key="2">
    <source>
        <dbReference type="SAM" id="Phobius"/>
    </source>
</evidence>
<keyword evidence="2" id="KW-0812">Transmembrane</keyword>
<evidence type="ECO:0000256" key="3">
    <source>
        <dbReference type="SAM" id="SignalP"/>
    </source>
</evidence>
<name>A0ABX1VIJ2_9PLAN</name>
<feature type="signal peptide" evidence="3">
    <location>
        <begin position="1"/>
        <end position="22"/>
    </location>
</feature>
<feature type="chain" id="PRO_5045461204" description="Transmembrane protein" evidence="3">
    <location>
        <begin position="23"/>
        <end position="182"/>
    </location>
</feature>